<keyword evidence="1" id="KW-1277">Toxin-antitoxin system</keyword>
<evidence type="ECO:0000313" key="3">
    <source>
        <dbReference type="Proteomes" id="UP001139035"/>
    </source>
</evidence>
<keyword evidence="3" id="KW-1185">Reference proteome</keyword>
<dbReference type="InterPro" id="IPR007712">
    <property type="entry name" value="RelE/ParE_toxin"/>
</dbReference>
<protein>
    <submittedName>
        <fullName evidence="2">Type II toxin-antitoxin system RelE/ParE family toxin</fullName>
    </submittedName>
</protein>
<reference evidence="2" key="1">
    <citation type="submission" date="2022-01" db="EMBL/GenBank/DDBJ databases">
        <title>Jiella avicenniae sp. nov., a novel endophytic bacterium isolated from bark of Avicennia marina.</title>
        <authorList>
            <person name="Tuo L."/>
        </authorList>
    </citation>
    <scope>NUCLEOTIDE SEQUENCE</scope>
    <source>
        <strain evidence="2">CBK1P-4</strain>
    </source>
</reference>
<proteinExistence type="predicted"/>
<dbReference type="AlphaFoldDB" id="A0A9X1P1K7"/>
<dbReference type="RefSeq" id="WP_233720695.1">
    <property type="nucleotide sequence ID" value="NZ_JAJUWU010000018.1"/>
</dbReference>
<dbReference type="Pfam" id="PF05016">
    <property type="entry name" value="ParE_toxin"/>
    <property type="match status" value="1"/>
</dbReference>
<evidence type="ECO:0000256" key="1">
    <source>
        <dbReference type="ARBA" id="ARBA00022649"/>
    </source>
</evidence>
<name>A0A9X1P1K7_9HYPH</name>
<dbReference type="Proteomes" id="UP001139035">
    <property type="component" value="Unassembled WGS sequence"/>
</dbReference>
<organism evidence="2 3">
    <name type="scientific">Jiella avicenniae</name>
    <dbReference type="NCBI Taxonomy" id="2907202"/>
    <lineage>
        <taxon>Bacteria</taxon>
        <taxon>Pseudomonadati</taxon>
        <taxon>Pseudomonadota</taxon>
        <taxon>Alphaproteobacteria</taxon>
        <taxon>Hyphomicrobiales</taxon>
        <taxon>Aurantimonadaceae</taxon>
        <taxon>Jiella</taxon>
    </lineage>
</organism>
<accession>A0A9X1P1K7</accession>
<dbReference type="Gene3D" id="3.30.2310.20">
    <property type="entry name" value="RelE-like"/>
    <property type="match status" value="1"/>
</dbReference>
<comment type="caution">
    <text evidence="2">The sequence shown here is derived from an EMBL/GenBank/DDBJ whole genome shotgun (WGS) entry which is preliminary data.</text>
</comment>
<dbReference type="EMBL" id="JAJUWU010000018">
    <property type="protein sequence ID" value="MCE7029700.1"/>
    <property type="molecule type" value="Genomic_DNA"/>
</dbReference>
<dbReference type="InterPro" id="IPR035093">
    <property type="entry name" value="RelE/ParE_toxin_dom_sf"/>
</dbReference>
<gene>
    <name evidence="2" type="ORF">LZD57_17065</name>
</gene>
<evidence type="ECO:0000313" key="2">
    <source>
        <dbReference type="EMBL" id="MCE7029700.1"/>
    </source>
</evidence>
<sequence>MSRLLFTPAADRDLAAVYIFSHARFGRDQADRYVSRIIERCEAVAAGRLPSRDASHFRPGLRNHRTGSHLVFHTSGSRGELVVVRILHSRMDLSDHL</sequence>